<accession>A0AA88I0W5</accession>
<comment type="caution">
    <text evidence="1">The sequence shown here is derived from an EMBL/GenBank/DDBJ whole genome shotgun (WGS) entry which is preliminary data.</text>
</comment>
<sequence>MFLLKHAKDWTFVMNSCSSSYGSDENSNVPVYLSMSNRKAVDLNINHVDSEDIDSEKGRFDRAYNNFVSELLFNSTPEADYVNSESEVIII</sequence>
<proteinExistence type="predicted"/>
<dbReference type="Proteomes" id="UP001187531">
    <property type="component" value="Unassembled WGS sequence"/>
</dbReference>
<dbReference type="EMBL" id="JAVRJZ010000006">
    <property type="protein sequence ID" value="KAK2721810.1"/>
    <property type="molecule type" value="Genomic_DNA"/>
</dbReference>
<gene>
    <name evidence="1" type="ORF">QYM36_003952</name>
</gene>
<evidence type="ECO:0000313" key="2">
    <source>
        <dbReference type="Proteomes" id="UP001187531"/>
    </source>
</evidence>
<organism evidence="1 2">
    <name type="scientific">Artemia franciscana</name>
    <name type="common">Brine shrimp</name>
    <name type="synonym">Artemia sanfranciscana</name>
    <dbReference type="NCBI Taxonomy" id="6661"/>
    <lineage>
        <taxon>Eukaryota</taxon>
        <taxon>Metazoa</taxon>
        <taxon>Ecdysozoa</taxon>
        <taxon>Arthropoda</taxon>
        <taxon>Crustacea</taxon>
        <taxon>Branchiopoda</taxon>
        <taxon>Anostraca</taxon>
        <taxon>Artemiidae</taxon>
        <taxon>Artemia</taxon>
    </lineage>
</organism>
<reference evidence="1" key="1">
    <citation type="submission" date="2023-07" db="EMBL/GenBank/DDBJ databases">
        <title>Chromosome-level genome assembly of Artemia franciscana.</title>
        <authorList>
            <person name="Jo E."/>
        </authorList>
    </citation>
    <scope>NUCLEOTIDE SEQUENCE</scope>
    <source>
        <tissue evidence="1">Whole body</tissue>
    </source>
</reference>
<protein>
    <submittedName>
        <fullName evidence="1">Uncharacterized protein</fullName>
    </submittedName>
</protein>
<keyword evidence="2" id="KW-1185">Reference proteome</keyword>
<dbReference type="AlphaFoldDB" id="A0AA88I0W5"/>
<evidence type="ECO:0000313" key="1">
    <source>
        <dbReference type="EMBL" id="KAK2721810.1"/>
    </source>
</evidence>
<name>A0AA88I0W5_ARTSF</name>